<dbReference type="Proteomes" id="UP000001055">
    <property type="component" value="Unassembled WGS sequence"/>
</dbReference>
<accession>Q0U982</accession>
<dbReference type="AlphaFoldDB" id="Q0U982"/>
<organism evidence="2 3">
    <name type="scientific">Phaeosphaeria nodorum (strain SN15 / ATCC MYA-4574 / FGSC 10173)</name>
    <name type="common">Glume blotch fungus</name>
    <name type="synonym">Parastagonospora nodorum</name>
    <dbReference type="NCBI Taxonomy" id="321614"/>
    <lineage>
        <taxon>Eukaryota</taxon>
        <taxon>Fungi</taxon>
        <taxon>Dikarya</taxon>
        <taxon>Ascomycota</taxon>
        <taxon>Pezizomycotina</taxon>
        <taxon>Dothideomycetes</taxon>
        <taxon>Pleosporomycetidae</taxon>
        <taxon>Pleosporales</taxon>
        <taxon>Pleosporineae</taxon>
        <taxon>Phaeosphaeriaceae</taxon>
        <taxon>Parastagonospora</taxon>
    </lineage>
</organism>
<dbReference type="HOGENOM" id="CLU_1835854_0_0_1"/>
<dbReference type="RefSeq" id="XP_001801921.1">
    <property type="nucleotide sequence ID" value="XM_001801869.1"/>
</dbReference>
<sequence>MFAQTTAFATTLEASLARNTNQPPTHQEEEKRKSAMTKDHRFFHRRQAASPTKVLTVNVEVIATVDSGGNLVAQETKTRSCSRGGHQYRFFDSFSCTNKYVGEQHQPIILAVSIIDPGVEFYHPKYVTPFIECVLNVRKQ</sequence>
<proteinExistence type="predicted"/>
<feature type="region of interest" description="Disordered" evidence="1">
    <location>
        <begin position="13"/>
        <end position="37"/>
    </location>
</feature>
<feature type="compositionally biased region" description="Polar residues" evidence="1">
    <location>
        <begin position="13"/>
        <end position="25"/>
    </location>
</feature>
<dbReference type="KEGG" id="pno:SNOG_11682"/>
<reference evidence="3" key="1">
    <citation type="journal article" date="2007" name="Plant Cell">
        <title>Dothideomycete-plant interactions illuminated by genome sequencing and EST analysis of the wheat pathogen Stagonospora nodorum.</title>
        <authorList>
            <person name="Hane J.K."/>
            <person name="Lowe R.G."/>
            <person name="Solomon P.S."/>
            <person name="Tan K.C."/>
            <person name="Schoch C.L."/>
            <person name="Spatafora J.W."/>
            <person name="Crous P.W."/>
            <person name="Kodira C."/>
            <person name="Birren B.W."/>
            <person name="Galagan J.E."/>
            <person name="Torriani S.F."/>
            <person name="McDonald B.A."/>
            <person name="Oliver R.P."/>
        </authorList>
    </citation>
    <scope>NUCLEOTIDE SEQUENCE [LARGE SCALE GENOMIC DNA]</scope>
    <source>
        <strain evidence="3">SN15 / ATCC MYA-4574 / FGSC 10173</strain>
    </source>
</reference>
<evidence type="ECO:0000313" key="2">
    <source>
        <dbReference type="EMBL" id="EAT80726.2"/>
    </source>
</evidence>
<dbReference type="VEuPathDB" id="FungiDB:JI435_116820"/>
<feature type="compositionally biased region" description="Basic and acidic residues" evidence="1">
    <location>
        <begin position="26"/>
        <end position="37"/>
    </location>
</feature>
<protein>
    <submittedName>
        <fullName evidence="2">Uncharacterized protein</fullName>
    </submittedName>
</protein>
<evidence type="ECO:0000256" key="1">
    <source>
        <dbReference type="SAM" id="MobiDB-lite"/>
    </source>
</evidence>
<dbReference type="InParanoid" id="Q0U982"/>
<gene>
    <name evidence="2" type="ORF">SNOG_11682</name>
</gene>
<dbReference type="eggNOG" id="ENOG502SG5B">
    <property type="taxonomic scope" value="Eukaryota"/>
</dbReference>
<evidence type="ECO:0000313" key="3">
    <source>
        <dbReference type="Proteomes" id="UP000001055"/>
    </source>
</evidence>
<dbReference type="GeneID" id="5978829"/>
<dbReference type="EMBL" id="CH445344">
    <property type="protein sequence ID" value="EAT80726.2"/>
    <property type="molecule type" value="Genomic_DNA"/>
</dbReference>
<name>Q0U982_PHANO</name>